<evidence type="ECO:0000259" key="1">
    <source>
        <dbReference type="PROSITE" id="PS50937"/>
    </source>
</evidence>
<comment type="caution">
    <text evidence="2">The sequence shown here is derived from an EMBL/GenBank/DDBJ whole genome shotgun (WGS) entry which is preliminary data.</text>
</comment>
<dbReference type="EMBL" id="SHKL01000001">
    <property type="protein sequence ID" value="RZT87582.1"/>
    <property type="molecule type" value="Genomic_DNA"/>
</dbReference>
<dbReference type="GO" id="GO:0003677">
    <property type="term" value="F:DNA binding"/>
    <property type="evidence" value="ECO:0007669"/>
    <property type="project" value="InterPro"/>
</dbReference>
<organism evidence="2 3">
    <name type="scientific">Pseudonocardia sediminis</name>
    <dbReference type="NCBI Taxonomy" id="1397368"/>
    <lineage>
        <taxon>Bacteria</taxon>
        <taxon>Bacillati</taxon>
        <taxon>Actinomycetota</taxon>
        <taxon>Actinomycetes</taxon>
        <taxon>Pseudonocardiales</taxon>
        <taxon>Pseudonocardiaceae</taxon>
        <taxon>Pseudonocardia</taxon>
    </lineage>
</organism>
<dbReference type="GO" id="GO:0006355">
    <property type="term" value="P:regulation of DNA-templated transcription"/>
    <property type="evidence" value="ECO:0007669"/>
    <property type="project" value="InterPro"/>
</dbReference>
<reference evidence="2 3" key="1">
    <citation type="submission" date="2019-02" db="EMBL/GenBank/DDBJ databases">
        <title>Sequencing the genomes of 1000 actinobacteria strains.</title>
        <authorList>
            <person name="Klenk H.-P."/>
        </authorList>
    </citation>
    <scope>NUCLEOTIDE SEQUENCE [LARGE SCALE GENOMIC DNA]</scope>
    <source>
        <strain evidence="2 3">DSM 45779</strain>
    </source>
</reference>
<protein>
    <submittedName>
        <fullName evidence="2">MerR-like DNA binding protein</fullName>
    </submittedName>
</protein>
<dbReference type="PROSITE" id="PS50937">
    <property type="entry name" value="HTH_MERR_2"/>
    <property type="match status" value="1"/>
</dbReference>
<dbReference type="InterPro" id="IPR000551">
    <property type="entry name" value="MerR-type_HTH_dom"/>
</dbReference>
<dbReference type="InterPro" id="IPR009061">
    <property type="entry name" value="DNA-bd_dom_put_sf"/>
</dbReference>
<dbReference type="Gene3D" id="1.10.1660.10">
    <property type="match status" value="1"/>
</dbReference>
<gene>
    <name evidence="2" type="ORF">EV383_4508</name>
</gene>
<feature type="domain" description="HTH merR-type" evidence="1">
    <location>
        <begin position="34"/>
        <end position="58"/>
    </location>
</feature>
<keyword evidence="3" id="KW-1185">Reference proteome</keyword>
<dbReference type="AlphaFoldDB" id="A0A4Q7UZL1"/>
<dbReference type="Proteomes" id="UP000291591">
    <property type="component" value="Unassembled WGS sequence"/>
</dbReference>
<accession>A0A4Q7UZL1</accession>
<proteinExistence type="predicted"/>
<dbReference type="Pfam" id="PF00376">
    <property type="entry name" value="MerR"/>
    <property type="match status" value="1"/>
</dbReference>
<dbReference type="SUPFAM" id="SSF46955">
    <property type="entry name" value="Putative DNA-binding domain"/>
    <property type="match status" value="1"/>
</dbReference>
<dbReference type="RefSeq" id="WP_207223621.1">
    <property type="nucleotide sequence ID" value="NZ_SHKL01000001.1"/>
</dbReference>
<sequence>MTTTAETPVTCTAVDAARERLQRQDAGAPAPGERLDIAEVAARTGVTAHTLRYYERIGCSPSSATRAGTAATAPTTSVAWCS</sequence>
<name>A0A4Q7UZL1_PSEST</name>
<evidence type="ECO:0000313" key="3">
    <source>
        <dbReference type="Proteomes" id="UP000291591"/>
    </source>
</evidence>
<evidence type="ECO:0000313" key="2">
    <source>
        <dbReference type="EMBL" id="RZT87582.1"/>
    </source>
</evidence>